<dbReference type="EMBL" id="JABXXR010000166">
    <property type="protein sequence ID" value="NVN41683.1"/>
    <property type="molecule type" value="Genomic_DNA"/>
</dbReference>
<dbReference type="PANTHER" id="PTHR30383:SF5">
    <property type="entry name" value="SGNH HYDROLASE-TYPE ESTERASE DOMAIN-CONTAINING PROTEIN"/>
    <property type="match status" value="1"/>
</dbReference>
<dbReference type="PANTHER" id="PTHR30383">
    <property type="entry name" value="THIOESTERASE 1/PROTEASE 1/LYSOPHOSPHOLIPASE L1"/>
    <property type="match status" value="1"/>
</dbReference>
<evidence type="ECO:0000313" key="1">
    <source>
        <dbReference type="EMBL" id="NVN41683.1"/>
    </source>
</evidence>
<dbReference type="Pfam" id="PF25182">
    <property type="entry name" value="NonGDSL"/>
    <property type="match status" value="1"/>
</dbReference>
<dbReference type="Proteomes" id="UP000585665">
    <property type="component" value="Unassembled WGS sequence"/>
</dbReference>
<protein>
    <submittedName>
        <fullName evidence="1">SGNH/GDSL hydrolase family protein</fullName>
    </submittedName>
</protein>
<dbReference type="CDD" id="cd00229">
    <property type="entry name" value="SGNH_hydrolase"/>
    <property type="match status" value="1"/>
</dbReference>
<comment type="caution">
    <text evidence="1">The sequence shown here is derived from an EMBL/GenBank/DDBJ whole genome shotgun (WGS) entry which is preliminary data.</text>
</comment>
<evidence type="ECO:0000313" key="2">
    <source>
        <dbReference type="Proteomes" id="UP000585665"/>
    </source>
</evidence>
<dbReference type="AlphaFoldDB" id="A0A850PFR8"/>
<dbReference type="Gene3D" id="3.40.50.1110">
    <property type="entry name" value="SGNH hydrolase"/>
    <property type="match status" value="1"/>
</dbReference>
<accession>A0A850PFR8</accession>
<keyword evidence="1" id="KW-0378">Hydrolase</keyword>
<sequence>MTPPTSVRPLPRLAARIRARAPVRITLFGSSTTEGIGASSPEHGYAAVLERSLRPHIAGSLTVINRGVGGDGAAEMHRRLPDVLADDADLVVWQGGTNDVSQKIGVESFVACSRQDLAALRDAGADIALVGQQWCRAMDEEPAFPDYRHAVEALAGALGAPYFPRFAIMHHWCEARGMTRDEMSPDGLHMNDVGYALLGEAVAHWLIACAETVR</sequence>
<gene>
    <name evidence="1" type="ORF">HUK82_14070</name>
</gene>
<keyword evidence="2" id="KW-1185">Reference proteome</keyword>
<dbReference type="GO" id="GO:0004622">
    <property type="term" value="F:phosphatidylcholine lysophospholipase activity"/>
    <property type="evidence" value="ECO:0007669"/>
    <property type="project" value="TreeGrafter"/>
</dbReference>
<proteinExistence type="predicted"/>
<dbReference type="InterPro" id="IPR036514">
    <property type="entry name" value="SGNH_hydro_sf"/>
</dbReference>
<dbReference type="RefSeq" id="WP_176614562.1">
    <property type="nucleotide sequence ID" value="NZ_JABXXR010000166.1"/>
</dbReference>
<dbReference type="InterPro" id="IPR057572">
    <property type="entry name" value="NonGDSL"/>
</dbReference>
<organism evidence="1 2">
    <name type="scientific">Ameyamaea chiangmaiensis</name>
    <dbReference type="NCBI Taxonomy" id="442969"/>
    <lineage>
        <taxon>Bacteria</taxon>
        <taxon>Pseudomonadati</taxon>
        <taxon>Pseudomonadota</taxon>
        <taxon>Alphaproteobacteria</taxon>
        <taxon>Acetobacterales</taxon>
        <taxon>Acetobacteraceae</taxon>
        <taxon>Ameyamaea</taxon>
    </lineage>
</organism>
<dbReference type="InterPro" id="IPR051532">
    <property type="entry name" value="Ester_Hydrolysis_Enzymes"/>
</dbReference>
<dbReference type="SUPFAM" id="SSF52266">
    <property type="entry name" value="SGNH hydrolase"/>
    <property type="match status" value="1"/>
</dbReference>
<reference evidence="1 2" key="1">
    <citation type="submission" date="2020-06" db="EMBL/GenBank/DDBJ databases">
        <title>Description of novel acetic acid bacteria.</title>
        <authorList>
            <person name="Sombolestani A."/>
        </authorList>
    </citation>
    <scope>NUCLEOTIDE SEQUENCE [LARGE SCALE GENOMIC DNA]</scope>
    <source>
        <strain evidence="1 2">LMG 27010</strain>
    </source>
</reference>
<name>A0A850PFR8_9PROT</name>